<dbReference type="EMBL" id="MH277046">
    <property type="protein sequence ID" value="QCL08909.1"/>
    <property type="molecule type" value="Genomic_DNA"/>
</dbReference>
<gene>
    <name evidence="5" type="primary">ycf35</name>
</gene>
<dbReference type="EMBL" id="MH277043">
    <property type="protein sequence ID" value="QCL08906.1"/>
    <property type="molecule type" value="Genomic_DNA"/>
</dbReference>
<dbReference type="EMBL" id="MH277062">
    <property type="protein sequence ID" value="QCL08925.1"/>
    <property type="molecule type" value="Genomic_DNA"/>
</dbReference>
<dbReference type="EMBL" id="MH277050">
    <property type="protein sequence ID" value="QCL08913.1"/>
    <property type="molecule type" value="Genomic_DNA"/>
</dbReference>
<dbReference type="EMBL" id="MH277067">
    <property type="protein sequence ID" value="QCL08930.1"/>
    <property type="molecule type" value="Genomic_DNA"/>
</dbReference>
<evidence type="ECO:0000256" key="1">
    <source>
        <dbReference type="ARBA" id="ARBA00004474"/>
    </source>
</evidence>
<dbReference type="EMBL" id="MH277071">
    <property type="protein sequence ID" value="QCL08934.1"/>
    <property type="molecule type" value="Genomic_DNA"/>
</dbReference>
<dbReference type="EMBL" id="MH277074">
    <property type="protein sequence ID" value="QCL08937.1"/>
    <property type="molecule type" value="Genomic_DNA"/>
</dbReference>
<dbReference type="EMBL" id="MH277093">
    <property type="protein sequence ID" value="QCL08956.1"/>
    <property type="molecule type" value="Genomic_DNA"/>
</dbReference>
<dbReference type="EMBL" id="MH277048">
    <property type="protein sequence ID" value="QCL08911.1"/>
    <property type="molecule type" value="Genomic_DNA"/>
</dbReference>
<dbReference type="EMBL" id="MH277036">
    <property type="protein sequence ID" value="QCL08899.1"/>
    <property type="molecule type" value="Genomic_DNA"/>
</dbReference>
<dbReference type="EMBL" id="MH277037">
    <property type="protein sequence ID" value="QCL08900.1"/>
    <property type="molecule type" value="Genomic_DNA"/>
</dbReference>
<dbReference type="EMBL" id="MH277063">
    <property type="protein sequence ID" value="QCL08926.1"/>
    <property type="molecule type" value="Genomic_DNA"/>
</dbReference>
<dbReference type="EMBL" id="MH277038">
    <property type="protein sequence ID" value="QCL08901.1"/>
    <property type="molecule type" value="Genomic_DNA"/>
</dbReference>
<dbReference type="EMBL" id="MH277075">
    <property type="protein sequence ID" value="QCL08938.1"/>
    <property type="molecule type" value="Genomic_DNA"/>
</dbReference>
<dbReference type="EMBL" id="MH277068">
    <property type="protein sequence ID" value="QCL08931.1"/>
    <property type="molecule type" value="Genomic_DNA"/>
</dbReference>
<dbReference type="EMBL" id="MH277056">
    <property type="protein sequence ID" value="QCL08919.1"/>
    <property type="molecule type" value="Genomic_DNA"/>
</dbReference>
<reference evidence="5" key="1">
    <citation type="submission" date="2018-04" db="EMBL/GenBank/DDBJ databases">
        <title>On the origins of North American Arctic marine macroalgae since the Last Glacial Maximum and evidence for Arctic periglacial refugia.</title>
        <authorList>
            <person name="Bringloe T.T."/>
            <person name="Saunders G.W."/>
        </authorList>
    </citation>
    <scope>NUCLEOTIDE SEQUENCE</scope>
</reference>
<proteinExistence type="inferred from homology"/>
<name>A0A4P8DJK0_9FLOR</name>
<dbReference type="EMBL" id="MH277076">
    <property type="protein sequence ID" value="QCL08939.1"/>
    <property type="molecule type" value="Genomic_DNA"/>
</dbReference>
<sequence length="128" mass="15078">MSHFSKIKTSIRKLDTLQKTLTDLGLTWRLTNINIQDNSNYKHNVNILLDEGNKSQYGFIWNGNEYELLADLQFWDNHISVERFLDKITQRYAYNSIIAESQSQGFDNIKETFLDNGSIKIELQRWSD</sequence>
<dbReference type="EMBL" id="MH277059">
    <property type="protein sequence ID" value="QCL08922.1"/>
    <property type="molecule type" value="Genomic_DNA"/>
</dbReference>
<dbReference type="EMBL" id="MH277035">
    <property type="protein sequence ID" value="QCL08898.1"/>
    <property type="molecule type" value="Genomic_DNA"/>
</dbReference>
<dbReference type="EMBL" id="MH277070">
    <property type="protein sequence ID" value="QCL08933.1"/>
    <property type="molecule type" value="Genomic_DNA"/>
</dbReference>
<keyword evidence="4 5" id="KW-0934">Plastid</keyword>
<dbReference type="EMBL" id="MH277042">
    <property type="protein sequence ID" value="QCL08905.1"/>
    <property type="molecule type" value="Genomic_DNA"/>
</dbReference>
<evidence type="ECO:0000256" key="2">
    <source>
        <dbReference type="ARBA" id="ARBA00009068"/>
    </source>
</evidence>
<dbReference type="EMBL" id="MH277058">
    <property type="protein sequence ID" value="QCL08921.1"/>
    <property type="molecule type" value="Genomic_DNA"/>
</dbReference>
<organism evidence="5">
    <name type="scientific">Ahnfeltia borealis</name>
    <dbReference type="NCBI Taxonomy" id="1055677"/>
    <lineage>
        <taxon>Eukaryota</taxon>
        <taxon>Rhodophyta</taxon>
        <taxon>Florideophyceae</taxon>
        <taxon>Ahnfeltiophycidae</taxon>
        <taxon>Ahnfeltiales</taxon>
        <taxon>Ahnfeltiaceae</taxon>
        <taxon>Ahnfeltia</taxon>
    </lineage>
</organism>
<dbReference type="EMBL" id="MH277086">
    <property type="protein sequence ID" value="QCL08949.1"/>
    <property type="molecule type" value="Genomic_DNA"/>
</dbReference>
<dbReference type="EMBL" id="MH277082">
    <property type="protein sequence ID" value="QCL08945.1"/>
    <property type="molecule type" value="Genomic_DNA"/>
</dbReference>
<dbReference type="EMBL" id="MH277060">
    <property type="protein sequence ID" value="QCL08923.1"/>
    <property type="molecule type" value="Genomic_DNA"/>
</dbReference>
<dbReference type="EMBL" id="MH277065">
    <property type="protein sequence ID" value="QCL08928.1"/>
    <property type="molecule type" value="Genomic_DNA"/>
</dbReference>
<protein>
    <recommendedName>
        <fullName evidence="3">Uncharacterized protein ycf35</fullName>
    </recommendedName>
</protein>
<accession>A0A4P8DJK0</accession>
<dbReference type="EMBL" id="MH277088">
    <property type="protein sequence ID" value="QCL08951.1"/>
    <property type="molecule type" value="Genomic_DNA"/>
</dbReference>
<dbReference type="EMBL" id="MH277078">
    <property type="protein sequence ID" value="QCL08941.1"/>
    <property type="molecule type" value="Genomic_DNA"/>
</dbReference>
<dbReference type="EMBL" id="MH277094">
    <property type="protein sequence ID" value="QCL08957.1"/>
    <property type="molecule type" value="Genomic_DNA"/>
</dbReference>
<comment type="subcellular location">
    <subcellularLocation>
        <location evidence="1">Plastid</location>
    </subcellularLocation>
</comment>
<dbReference type="EMBL" id="MH277069">
    <property type="protein sequence ID" value="QCL08932.1"/>
    <property type="molecule type" value="Genomic_DNA"/>
</dbReference>
<geneLocation type="plastid" evidence="5"/>
<dbReference type="EMBL" id="MH277039">
    <property type="protein sequence ID" value="QCL08902.1"/>
    <property type="molecule type" value="Genomic_DNA"/>
</dbReference>
<dbReference type="PANTHER" id="PTHR39638">
    <property type="entry name" value="YCF35"/>
    <property type="match status" value="1"/>
</dbReference>
<evidence type="ECO:0000256" key="3">
    <source>
        <dbReference type="ARBA" id="ARBA00021585"/>
    </source>
</evidence>
<dbReference type="EMBL" id="MH277079">
    <property type="protein sequence ID" value="QCL08942.1"/>
    <property type="molecule type" value="Genomic_DNA"/>
</dbReference>
<dbReference type="EMBL" id="MH277073">
    <property type="protein sequence ID" value="QCL08936.1"/>
    <property type="molecule type" value="Genomic_DNA"/>
</dbReference>
<dbReference type="EMBL" id="MH277051">
    <property type="protein sequence ID" value="QCL08914.1"/>
    <property type="molecule type" value="Genomic_DNA"/>
</dbReference>
<dbReference type="EMBL" id="MH277084">
    <property type="protein sequence ID" value="QCL08947.1"/>
    <property type="molecule type" value="Genomic_DNA"/>
</dbReference>
<dbReference type="EMBL" id="MH277080">
    <property type="protein sequence ID" value="QCL08943.1"/>
    <property type="molecule type" value="Genomic_DNA"/>
</dbReference>
<dbReference type="EMBL" id="MH277064">
    <property type="protein sequence ID" value="QCL08927.1"/>
    <property type="molecule type" value="Genomic_DNA"/>
</dbReference>
<dbReference type="EMBL" id="MH277057">
    <property type="protein sequence ID" value="QCL08920.1"/>
    <property type="molecule type" value="Genomic_DNA"/>
</dbReference>
<dbReference type="EMBL" id="MH277049">
    <property type="protein sequence ID" value="QCL08912.1"/>
    <property type="molecule type" value="Genomic_DNA"/>
</dbReference>
<dbReference type="EMBL" id="MH277044">
    <property type="protein sequence ID" value="QCL08907.1"/>
    <property type="molecule type" value="Genomic_DNA"/>
</dbReference>
<dbReference type="EMBL" id="MH277066">
    <property type="protein sequence ID" value="QCL08929.1"/>
    <property type="molecule type" value="Genomic_DNA"/>
</dbReference>
<dbReference type="InterPro" id="IPR009666">
    <property type="entry name" value="Uncharacterised_Ycf35"/>
</dbReference>
<dbReference type="EMBL" id="MH277052">
    <property type="protein sequence ID" value="QCL08915.1"/>
    <property type="molecule type" value="Genomic_DNA"/>
</dbReference>
<dbReference type="EMBL" id="MH277089">
    <property type="protein sequence ID" value="QCL08952.1"/>
    <property type="molecule type" value="Genomic_DNA"/>
</dbReference>
<dbReference type="EMBL" id="MH277083">
    <property type="protein sequence ID" value="QCL08946.1"/>
    <property type="molecule type" value="Genomic_DNA"/>
</dbReference>
<dbReference type="AlphaFoldDB" id="A0A4P8DJK0"/>
<dbReference type="EMBL" id="MH277095">
    <property type="protein sequence ID" value="QCL08958.1"/>
    <property type="molecule type" value="Genomic_DNA"/>
</dbReference>
<dbReference type="EMBL" id="MH277054">
    <property type="protein sequence ID" value="QCL08917.1"/>
    <property type="molecule type" value="Genomic_DNA"/>
</dbReference>
<dbReference type="EMBL" id="MH277085">
    <property type="protein sequence ID" value="QCL08948.1"/>
    <property type="molecule type" value="Genomic_DNA"/>
</dbReference>
<dbReference type="EMBL" id="MH277077">
    <property type="protein sequence ID" value="QCL08940.1"/>
    <property type="molecule type" value="Genomic_DNA"/>
</dbReference>
<dbReference type="EMBL" id="MH277041">
    <property type="protein sequence ID" value="QCL08904.1"/>
    <property type="molecule type" value="Genomic_DNA"/>
</dbReference>
<dbReference type="EMBL" id="MH277040">
    <property type="protein sequence ID" value="QCL08903.1"/>
    <property type="molecule type" value="Genomic_DNA"/>
</dbReference>
<evidence type="ECO:0000256" key="4">
    <source>
        <dbReference type="ARBA" id="ARBA00022640"/>
    </source>
</evidence>
<dbReference type="PANTHER" id="PTHR39638:SF2">
    <property type="entry name" value="YCF35"/>
    <property type="match status" value="1"/>
</dbReference>
<dbReference type="EMBL" id="MH277047">
    <property type="protein sequence ID" value="QCL08910.1"/>
    <property type="molecule type" value="Genomic_DNA"/>
</dbReference>
<evidence type="ECO:0000313" key="5">
    <source>
        <dbReference type="EMBL" id="QCL08932.1"/>
    </source>
</evidence>
<dbReference type="EMBL" id="MH277092">
    <property type="protein sequence ID" value="QCL08955.1"/>
    <property type="molecule type" value="Genomic_DNA"/>
</dbReference>
<dbReference type="EMBL" id="MH277055">
    <property type="protein sequence ID" value="QCL08918.1"/>
    <property type="molecule type" value="Genomic_DNA"/>
</dbReference>
<dbReference type="EMBL" id="MH277045">
    <property type="protein sequence ID" value="QCL08908.1"/>
    <property type="molecule type" value="Genomic_DNA"/>
</dbReference>
<dbReference type="Pfam" id="PF06868">
    <property type="entry name" value="DUF1257"/>
    <property type="match status" value="1"/>
</dbReference>
<dbReference type="EMBL" id="MH277090">
    <property type="protein sequence ID" value="QCL08953.1"/>
    <property type="molecule type" value="Genomic_DNA"/>
</dbReference>
<dbReference type="EMBL" id="MH277091">
    <property type="protein sequence ID" value="QCL08954.1"/>
    <property type="molecule type" value="Genomic_DNA"/>
</dbReference>
<dbReference type="EMBL" id="MH277072">
    <property type="protein sequence ID" value="QCL08935.1"/>
    <property type="molecule type" value="Genomic_DNA"/>
</dbReference>
<comment type="similarity">
    <text evidence="2">Belongs to the ycf35 family.</text>
</comment>
<dbReference type="EMBL" id="MH277081">
    <property type="protein sequence ID" value="QCL08944.1"/>
    <property type="molecule type" value="Genomic_DNA"/>
</dbReference>
<dbReference type="EMBL" id="MH277053">
    <property type="protein sequence ID" value="QCL08916.1"/>
    <property type="molecule type" value="Genomic_DNA"/>
</dbReference>
<dbReference type="GO" id="GO:0009536">
    <property type="term" value="C:plastid"/>
    <property type="evidence" value="ECO:0007669"/>
    <property type="project" value="UniProtKB-SubCell"/>
</dbReference>